<dbReference type="GO" id="GO:0046872">
    <property type="term" value="F:metal ion binding"/>
    <property type="evidence" value="ECO:0007669"/>
    <property type="project" value="UniProtKB-KW"/>
</dbReference>
<dbReference type="EMBL" id="JAPHEG010000004">
    <property type="protein sequence ID" value="MDF2953793.1"/>
    <property type="molecule type" value="Genomic_DNA"/>
</dbReference>
<keyword evidence="3" id="KW-0808">Transferase</keyword>
<evidence type="ECO:0000256" key="7">
    <source>
        <dbReference type="ARBA" id="ARBA00023014"/>
    </source>
</evidence>
<dbReference type="SFLD" id="SFLDS00029">
    <property type="entry name" value="Radical_SAM"/>
    <property type="match status" value="1"/>
</dbReference>
<dbReference type="GO" id="GO:0003824">
    <property type="term" value="F:catalytic activity"/>
    <property type="evidence" value="ECO:0007669"/>
    <property type="project" value="InterPro"/>
</dbReference>
<dbReference type="PROSITE" id="PS51332">
    <property type="entry name" value="B12_BINDING"/>
    <property type="match status" value="1"/>
</dbReference>
<dbReference type="Proteomes" id="UP001144110">
    <property type="component" value="Unassembled WGS sequence"/>
</dbReference>
<dbReference type="Gene3D" id="3.80.30.20">
    <property type="entry name" value="tm_1862 like domain"/>
    <property type="match status" value="1"/>
</dbReference>
<dbReference type="InterPro" id="IPR036724">
    <property type="entry name" value="Cobalamin-bd_sf"/>
</dbReference>
<dbReference type="InterPro" id="IPR023404">
    <property type="entry name" value="rSAM_horseshoe"/>
</dbReference>
<dbReference type="PROSITE" id="PS51918">
    <property type="entry name" value="RADICAL_SAM"/>
    <property type="match status" value="1"/>
</dbReference>
<reference evidence="10" key="1">
    <citation type="submission" date="2022-11" db="EMBL/GenBank/DDBJ databases">
        <title>Candidatus Alkanophaga archaea from heated hydrothermal vent sediment oxidize petroleum alkanes.</title>
        <authorList>
            <person name="Zehnle H."/>
            <person name="Laso-Perez R."/>
            <person name="Lipp J."/>
            <person name="Teske A."/>
            <person name="Wegener G."/>
        </authorList>
    </citation>
    <scope>NUCLEOTIDE SEQUENCE</scope>
    <source>
        <strain evidence="10">MCA70</strain>
    </source>
</reference>
<dbReference type="Pfam" id="PF02310">
    <property type="entry name" value="B12-binding"/>
    <property type="match status" value="1"/>
</dbReference>
<evidence type="ECO:0000259" key="8">
    <source>
        <dbReference type="PROSITE" id="PS51332"/>
    </source>
</evidence>
<dbReference type="InterPro" id="IPR034466">
    <property type="entry name" value="Methyltransferase_Class_B"/>
</dbReference>
<dbReference type="Gene3D" id="3.40.50.280">
    <property type="entry name" value="Cobalamin-binding domain"/>
    <property type="match status" value="1"/>
</dbReference>
<evidence type="ECO:0000313" key="11">
    <source>
        <dbReference type="Proteomes" id="UP001144110"/>
    </source>
</evidence>
<dbReference type="InterPro" id="IPR007197">
    <property type="entry name" value="rSAM"/>
</dbReference>
<gene>
    <name evidence="10" type="ORF">OD816_001038</name>
</gene>
<evidence type="ECO:0000256" key="4">
    <source>
        <dbReference type="ARBA" id="ARBA00022691"/>
    </source>
</evidence>
<dbReference type="GO" id="GO:0031419">
    <property type="term" value="F:cobalamin binding"/>
    <property type="evidence" value="ECO:0007669"/>
    <property type="project" value="InterPro"/>
</dbReference>
<dbReference type="PANTHER" id="PTHR43409">
    <property type="entry name" value="ANAEROBIC MAGNESIUM-PROTOPORPHYRIN IX MONOMETHYL ESTER CYCLASE-RELATED"/>
    <property type="match status" value="1"/>
</dbReference>
<dbReference type="SUPFAM" id="SSF52242">
    <property type="entry name" value="Cobalamin (vitamin B12)-binding domain"/>
    <property type="match status" value="1"/>
</dbReference>
<dbReference type="InterPro" id="IPR006638">
    <property type="entry name" value="Elp3/MiaA/NifB-like_rSAM"/>
</dbReference>
<dbReference type="PANTHER" id="PTHR43409:SF7">
    <property type="entry name" value="BLL1977 PROTEIN"/>
    <property type="match status" value="1"/>
</dbReference>
<comment type="caution">
    <text evidence="10">The sequence shown here is derived from an EMBL/GenBank/DDBJ whole genome shotgun (WGS) entry which is preliminary data.</text>
</comment>
<dbReference type="Pfam" id="PF04055">
    <property type="entry name" value="Radical_SAM"/>
    <property type="match status" value="1"/>
</dbReference>
<sequence>MRILLFEVNPFSPPSLPISLGYIAAYLIKHGFEVKIVNISEKGGYSIRELEKLIKEFSPQLVGFSTYQRNILYVLGIAKFIKEINKDIKIILGGPQITFMPSFALKEMPMVDYLCRSEGEVTLLSVAKAIAGGTPFNGIKGVTYKVNEEIKETERIEGYKDLDKYPSPHLTGVFDYSEVEEAILLTSRGCPFNCIFCYTPNASKHKIRFHSIERVLEEVKWVIKKGKNRIWFADPNFSYKKERVYQLLEGVLKKRLKVKIWLETRADLIDKDLLKLMKRAGVHTIAYGLESASERVLKIIRKRLSLEQLRKAITLTQKYGIEVEVFSQYALPGETFKEALKTLEFVKSHGIKIQGNSNAQQMQLYFGAPVTKDYKKFGIKPFPERRPLYISIGDRYETETMTQEEIAIIKKLWRESSLDKGRRIVS</sequence>
<protein>
    <submittedName>
        <fullName evidence="10">Radical SAM superfamily enzyme YgiQ</fullName>
    </submittedName>
</protein>
<keyword evidence="5" id="KW-0479">Metal-binding</keyword>
<evidence type="ECO:0000259" key="9">
    <source>
        <dbReference type="PROSITE" id="PS51918"/>
    </source>
</evidence>
<dbReference type="CDD" id="cd01335">
    <property type="entry name" value="Radical_SAM"/>
    <property type="match status" value="1"/>
</dbReference>
<dbReference type="SUPFAM" id="SSF102114">
    <property type="entry name" value="Radical SAM enzymes"/>
    <property type="match status" value="1"/>
</dbReference>
<feature type="domain" description="B12-binding" evidence="8">
    <location>
        <begin position="1"/>
        <end position="137"/>
    </location>
</feature>
<dbReference type="InterPro" id="IPR058240">
    <property type="entry name" value="rSAM_sf"/>
</dbReference>
<keyword evidence="4" id="KW-0949">S-adenosyl-L-methionine</keyword>
<evidence type="ECO:0000256" key="5">
    <source>
        <dbReference type="ARBA" id="ARBA00022723"/>
    </source>
</evidence>
<keyword evidence="2" id="KW-0489">Methyltransferase</keyword>
<evidence type="ECO:0000256" key="1">
    <source>
        <dbReference type="ARBA" id="ARBA00001966"/>
    </source>
</evidence>
<accession>A0AAE3P5J0</accession>
<dbReference type="SMART" id="SM00729">
    <property type="entry name" value="Elp3"/>
    <property type="match status" value="1"/>
</dbReference>
<comment type="cofactor">
    <cofactor evidence="1">
        <name>[4Fe-4S] cluster</name>
        <dbReference type="ChEBI" id="CHEBI:49883"/>
    </cofactor>
</comment>
<dbReference type="AlphaFoldDB" id="A0AAE3P5J0"/>
<evidence type="ECO:0000256" key="6">
    <source>
        <dbReference type="ARBA" id="ARBA00023004"/>
    </source>
</evidence>
<evidence type="ECO:0000256" key="3">
    <source>
        <dbReference type="ARBA" id="ARBA00022679"/>
    </source>
</evidence>
<dbReference type="SFLD" id="SFLDG01082">
    <property type="entry name" value="B12-binding_domain_containing"/>
    <property type="match status" value="1"/>
</dbReference>
<organism evidence="10 11">
    <name type="scientific">Candidatus Thermodesulfobacterium syntrophicum</name>
    <dbReference type="NCBI Taxonomy" id="3060442"/>
    <lineage>
        <taxon>Bacteria</taxon>
        <taxon>Pseudomonadati</taxon>
        <taxon>Thermodesulfobacteriota</taxon>
        <taxon>Thermodesulfobacteria</taxon>
        <taxon>Thermodesulfobacteriales</taxon>
        <taxon>Thermodesulfobacteriaceae</taxon>
        <taxon>Thermodesulfobacterium</taxon>
    </lineage>
</organism>
<keyword evidence="6" id="KW-0408">Iron</keyword>
<dbReference type="CDD" id="cd02068">
    <property type="entry name" value="radical_SAM_B12_BD"/>
    <property type="match status" value="1"/>
</dbReference>
<dbReference type="SFLD" id="SFLDG01123">
    <property type="entry name" value="methyltransferase_(Class_B)"/>
    <property type="match status" value="1"/>
</dbReference>
<feature type="domain" description="Radical SAM core" evidence="9">
    <location>
        <begin position="176"/>
        <end position="410"/>
    </location>
</feature>
<evidence type="ECO:0000256" key="2">
    <source>
        <dbReference type="ARBA" id="ARBA00022603"/>
    </source>
</evidence>
<keyword evidence="7" id="KW-0411">Iron-sulfur</keyword>
<evidence type="ECO:0000313" key="10">
    <source>
        <dbReference type="EMBL" id="MDF2953793.1"/>
    </source>
</evidence>
<dbReference type="InterPro" id="IPR051198">
    <property type="entry name" value="BchE-like"/>
</dbReference>
<dbReference type="GO" id="GO:0051539">
    <property type="term" value="F:4 iron, 4 sulfur cluster binding"/>
    <property type="evidence" value="ECO:0007669"/>
    <property type="project" value="UniProtKB-KW"/>
</dbReference>
<name>A0AAE3P5J0_9BACT</name>
<proteinExistence type="predicted"/>
<dbReference type="InterPro" id="IPR006158">
    <property type="entry name" value="Cobalamin-bd"/>
</dbReference>